<sequence length="411" mass="45913">MKMKFEAPLLAGLLLSVLNAHAAPSAVVIEQHSSQISETLTAKSPLSFTPMVGSVVPMEHHYSSFQLPENTNIALKNWTEHLGQPVRVEHKQRDLSLEGTLEAVSGNHFTLSVQRVAAQYPISDFYLIPKLAAVTSRKSVSYQGLLTYRTEELSWSPELSLIVEDNQVTLVQQANVQNRSANDLALNEALLHYKSSRPVLRQMSKNVAMMESMAVPDTQYNDSEITIELSGLSLPATSETLVDLGKHTSPIKQRHNVANVYSYSSRSTIALDFNQEIQFDSPKDLLPGSYTTLWHKKPYFLHGNSVALTNTRQGSPLTATLNKSLDIKGELTLISETQNEDLTTQTWELTLENLSRQNQSYRITHQTQQTIKEVSPKTIEQNTANSLVIDGSLSPNNSNKIRYTVNLQNRR</sequence>
<evidence type="ECO:0000256" key="1">
    <source>
        <dbReference type="SAM" id="SignalP"/>
    </source>
</evidence>
<evidence type="ECO:0000313" key="2">
    <source>
        <dbReference type="EMBL" id="RDL43891.1"/>
    </source>
</evidence>
<dbReference type="Proteomes" id="UP000254326">
    <property type="component" value="Unassembled WGS sequence"/>
</dbReference>
<dbReference type="OrthoDB" id="6097343at2"/>
<comment type="caution">
    <text evidence="2">The sequence shown here is derived from an EMBL/GenBank/DDBJ whole genome shotgun (WGS) entry which is preliminary data.</text>
</comment>
<organism evidence="2 3">
    <name type="scientific">Marinomonas piezotolerans</name>
    <dbReference type="NCBI Taxonomy" id="2213058"/>
    <lineage>
        <taxon>Bacteria</taxon>
        <taxon>Pseudomonadati</taxon>
        <taxon>Pseudomonadota</taxon>
        <taxon>Gammaproteobacteria</taxon>
        <taxon>Oceanospirillales</taxon>
        <taxon>Oceanospirillaceae</taxon>
        <taxon>Marinomonas</taxon>
    </lineage>
</organism>
<feature type="chain" id="PRO_5016671086" description="DUF4139 domain-containing protein" evidence="1">
    <location>
        <begin position="23"/>
        <end position="411"/>
    </location>
</feature>
<dbReference type="RefSeq" id="WP_115468376.1">
    <property type="nucleotide sequence ID" value="NZ_QKRA01000005.1"/>
</dbReference>
<gene>
    <name evidence="2" type="ORF">DN730_11960</name>
</gene>
<keyword evidence="3" id="KW-1185">Reference proteome</keyword>
<keyword evidence="1" id="KW-0732">Signal</keyword>
<dbReference type="AlphaFoldDB" id="A0A370U7Z1"/>
<accession>A0A370U7Z1</accession>
<protein>
    <recommendedName>
        <fullName evidence="4">DUF4139 domain-containing protein</fullName>
    </recommendedName>
</protein>
<dbReference type="EMBL" id="QKRA01000005">
    <property type="protein sequence ID" value="RDL43891.1"/>
    <property type="molecule type" value="Genomic_DNA"/>
</dbReference>
<reference evidence="2 3" key="1">
    <citation type="submission" date="2018-06" db="EMBL/GenBank/DDBJ databases">
        <title>Marinomonas sp. YLB-05 draft genome sequence.</title>
        <authorList>
            <person name="Yu L."/>
            <person name="Tang X."/>
        </authorList>
    </citation>
    <scope>NUCLEOTIDE SEQUENCE [LARGE SCALE GENOMIC DNA]</scope>
    <source>
        <strain evidence="2 3">YLB-05</strain>
    </source>
</reference>
<name>A0A370U7Z1_9GAMM</name>
<evidence type="ECO:0000313" key="3">
    <source>
        <dbReference type="Proteomes" id="UP000254326"/>
    </source>
</evidence>
<proteinExistence type="predicted"/>
<feature type="signal peptide" evidence="1">
    <location>
        <begin position="1"/>
        <end position="22"/>
    </location>
</feature>
<evidence type="ECO:0008006" key="4">
    <source>
        <dbReference type="Google" id="ProtNLM"/>
    </source>
</evidence>